<accession>A0A916NKF7</accession>
<evidence type="ECO:0000256" key="6">
    <source>
        <dbReference type="SAM" id="Phobius"/>
    </source>
</evidence>
<keyword evidence="9" id="KW-1185">Reference proteome</keyword>
<dbReference type="PROSITE" id="PS50109">
    <property type="entry name" value="HIS_KIN"/>
    <property type="match status" value="1"/>
</dbReference>
<dbReference type="KEGG" id="ptan:CRYO30217_03507"/>
<evidence type="ECO:0000313" key="9">
    <source>
        <dbReference type="Proteomes" id="UP000683507"/>
    </source>
</evidence>
<dbReference type="Gene3D" id="3.30.565.10">
    <property type="entry name" value="Histidine kinase-like ATPase, C-terminal domain"/>
    <property type="match status" value="1"/>
</dbReference>
<evidence type="ECO:0000256" key="4">
    <source>
        <dbReference type="ARBA" id="ARBA00022679"/>
    </source>
</evidence>
<dbReference type="EMBL" id="OU015584">
    <property type="protein sequence ID" value="CAG5087535.1"/>
    <property type="molecule type" value="Genomic_DNA"/>
</dbReference>
<dbReference type="Pfam" id="PF00512">
    <property type="entry name" value="HisKA"/>
    <property type="match status" value="1"/>
</dbReference>
<dbReference type="InterPro" id="IPR036097">
    <property type="entry name" value="HisK_dim/P_sf"/>
</dbReference>
<evidence type="ECO:0000256" key="2">
    <source>
        <dbReference type="ARBA" id="ARBA00012438"/>
    </source>
</evidence>
<dbReference type="SMART" id="SM00388">
    <property type="entry name" value="HisKA"/>
    <property type="match status" value="1"/>
</dbReference>
<feature type="transmembrane region" description="Helical" evidence="6">
    <location>
        <begin position="50"/>
        <end position="71"/>
    </location>
</feature>
<dbReference type="Proteomes" id="UP000683507">
    <property type="component" value="Chromosome"/>
</dbReference>
<keyword evidence="6" id="KW-1133">Transmembrane helix</keyword>
<dbReference type="InterPro" id="IPR003661">
    <property type="entry name" value="HisK_dim/P_dom"/>
</dbReference>
<evidence type="ECO:0000256" key="5">
    <source>
        <dbReference type="ARBA" id="ARBA00022777"/>
    </source>
</evidence>
<organism evidence="8 9">
    <name type="scientific">Parvicella tangerina</name>
    <dbReference type="NCBI Taxonomy" id="2829795"/>
    <lineage>
        <taxon>Bacteria</taxon>
        <taxon>Pseudomonadati</taxon>
        <taxon>Bacteroidota</taxon>
        <taxon>Flavobacteriia</taxon>
        <taxon>Flavobacteriales</taxon>
        <taxon>Parvicellaceae</taxon>
        <taxon>Parvicella</taxon>
    </lineage>
</organism>
<keyword evidence="6" id="KW-0812">Transmembrane</keyword>
<dbReference type="Pfam" id="PF02518">
    <property type="entry name" value="HATPase_c"/>
    <property type="match status" value="1"/>
</dbReference>
<dbReference type="EC" id="2.7.13.3" evidence="2"/>
<dbReference type="InterPro" id="IPR005467">
    <property type="entry name" value="His_kinase_dom"/>
</dbReference>
<dbReference type="CDD" id="cd00082">
    <property type="entry name" value="HisKA"/>
    <property type="match status" value="1"/>
</dbReference>
<evidence type="ECO:0000313" key="8">
    <source>
        <dbReference type="EMBL" id="CAG5087535.1"/>
    </source>
</evidence>
<keyword evidence="6" id="KW-0472">Membrane</keyword>
<sequence length="304" mass="34713">MTTNGKSKKTLLVFYLLIGYILAQISWWIFQIISLSKQIDDSGGFAKAKMRMLAGEFAVFFVLLCIGLFYIHRVFRKELELSTNKKNFSLSITHELKTPITTSKLFLESLINHDNEISQAKRMEIYEKVYAEQSRLNELIEKVLLSARMENAQIKLELESTAVAEEIKGIVAKMNLEQTMVLDLQEDVQVKVDRFYFRSIIQNLIENASKYSPNDSKIELKLNRKGKFATIAVVDEGVGLSSEEKSQVFEMYQRLENEEVKESKGTGLGLYIVKQLIKGHKGKITVEDNPQGKGSVFTVYFPIT</sequence>
<dbReference type="SUPFAM" id="SSF47384">
    <property type="entry name" value="Homodimeric domain of signal transducing histidine kinase"/>
    <property type="match status" value="1"/>
</dbReference>
<feature type="transmembrane region" description="Helical" evidence="6">
    <location>
        <begin position="12"/>
        <end position="30"/>
    </location>
</feature>
<keyword evidence="5 8" id="KW-0418">Kinase</keyword>
<gene>
    <name evidence="8" type="primary">senX3</name>
    <name evidence="8" type="ORF">CRYO30217_03507</name>
</gene>
<protein>
    <recommendedName>
        <fullName evidence="2">histidine kinase</fullName>
        <ecNumber evidence="2">2.7.13.3</ecNumber>
    </recommendedName>
</protein>
<dbReference type="SUPFAM" id="SSF55874">
    <property type="entry name" value="ATPase domain of HSP90 chaperone/DNA topoisomerase II/histidine kinase"/>
    <property type="match status" value="1"/>
</dbReference>
<comment type="catalytic activity">
    <reaction evidence="1">
        <text>ATP + protein L-histidine = ADP + protein N-phospho-L-histidine.</text>
        <dbReference type="EC" id="2.7.13.3"/>
    </reaction>
</comment>
<evidence type="ECO:0000256" key="1">
    <source>
        <dbReference type="ARBA" id="ARBA00000085"/>
    </source>
</evidence>
<evidence type="ECO:0000259" key="7">
    <source>
        <dbReference type="PROSITE" id="PS50109"/>
    </source>
</evidence>
<dbReference type="InterPro" id="IPR036890">
    <property type="entry name" value="HATPase_C_sf"/>
</dbReference>
<dbReference type="PANTHER" id="PTHR43547">
    <property type="entry name" value="TWO-COMPONENT HISTIDINE KINASE"/>
    <property type="match status" value="1"/>
</dbReference>
<dbReference type="PANTHER" id="PTHR43547:SF2">
    <property type="entry name" value="HYBRID SIGNAL TRANSDUCTION HISTIDINE KINASE C"/>
    <property type="match status" value="1"/>
</dbReference>
<dbReference type="GO" id="GO:0000155">
    <property type="term" value="F:phosphorelay sensor kinase activity"/>
    <property type="evidence" value="ECO:0007669"/>
    <property type="project" value="InterPro"/>
</dbReference>
<reference evidence="8" key="1">
    <citation type="submission" date="2021-04" db="EMBL/GenBank/DDBJ databases">
        <authorList>
            <person name="Rodrigo-Torres L."/>
            <person name="Arahal R. D."/>
            <person name="Lucena T."/>
        </authorList>
    </citation>
    <scope>NUCLEOTIDE SEQUENCE</scope>
    <source>
        <strain evidence="8">AS29M-1</strain>
    </source>
</reference>
<proteinExistence type="predicted"/>
<dbReference type="SMART" id="SM00387">
    <property type="entry name" value="HATPase_c"/>
    <property type="match status" value="1"/>
</dbReference>
<evidence type="ECO:0000256" key="3">
    <source>
        <dbReference type="ARBA" id="ARBA00022553"/>
    </source>
</evidence>
<dbReference type="Gene3D" id="1.10.287.130">
    <property type="match status" value="1"/>
</dbReference>
<dbReference type="FunFam" id="3.30.565.10:FF:000006">
    <property type="entry name" value="Sensor histidine kinase WalK"/>
    <property type="match status" value="1"/>
</dbReference>
<name>A0A916NKF7_9FLAO</name>
<dbReference type="PRINTS" id="PR00344">
    <property type="entry name" value="BCTRLSENSOR"/>
</dbReference>
<feature type="domain" description="Histidine kinase" evidence="7">
    <location>
        <begin position="91"/>
        <end position="304"/>
    </location>
</feature>
<dbReference type="InterPro" id="IPR003594">
    <property type="entry name" value="HATPase_dom"/>
</dbReference>
<dbReference type="InterPro" id="IPR004358">
    <property type="entry name" value="Sig_transdc_His_kin-like_C"/>
</dbReference>
<keyword evidence="4 8" id="KW-0808">Transferase</keyword>
<keyword evidence="3" id="KW-0597">Phosphoprotein</keyword>
<dbReference type="AlphaFoldDB" id="A0A916NKF7"/>